<keyword evidence="6 8" id="KW-0472">Membrane</keyword>
<dbReference type="GO" id="GO:0055085">
    <property type="term" value="P:transmembrane transport"/>
    <property type="evidence" value="ECO:0007669"/>
    <property type="project" value="InterPro"/>
</dbReference>
<keyword evidence="3" id="KW-1003">Cell membrane</keyword>
<keyword evidence="4 8" id="KW-0812">Transmembrane</keyword>
<evidence type="ECO:0000256" key="4">
    <source>
        <dbReference type="ARBA" id="ARBA00022692"/>
    </source>
</evidence>
<proteinExistence type="inferred from homology"/>
<keyword evidence="2 8" id="KW-0813">Transport</keyword>
<organism evidence="10 11">
    <name type="scientific">Reinekea thalattae</name>
    <dbReference type="NCBI Taxonomy" id="2593301"/>
    <lineage>
        <taxon>Bacteria</taxon>
        <taxon>Pseudomonadati</taxon>
        <taxon>Pseudomonadota</taxon>
        <taxon>Gammaproteobacteria</taxon>
        <taxon>Oceanospirillales</taxon>
        <taxon>Saccharospirillaceae</taxon>
        <taxon>Reinekea</taxon>
    </lineage>
</organism>
<comment type="caution">
    <text evidence="10">The sequence shown here is derived from an EMBL/GenBank/DDBJ whole genome shotgun (WGS) entry which is preliminary data.</text>
</comment>
<feature type="transmembrane region" description="Helical" evidence="8">
    <location>
        <begin position="275"/>
        <end position="301"/>
    </location>
</feature>
<gene>
    <name evidence="10" type="primary">oppB</name>
    <name evidence="10" type="ORF">FME95_11100</name>
</gene>
<evidence type="ECO:0000256" key="7">
    <source>
        <dbReference type="ARBA" id="ARBA00024202"/>
    </source>
</evidence>
<feature type="transmembrane region" description="Helical" evidence="8">
    <location>
        <begin position="99"/>
        <end position="122"/>
    </location>
</feature>
<evidence type="ECO:0000256" key="8">
    <source>
        <dbReference type="RuleBase" id="RU363032"/>
    </source>
</evidence>
<comment type="subcellular location">
    <subcellularLocation>
        <location evidence="1 8">Cell membrane</location>
        <topology evidence="1 8">Multi-pass membrane protein</topology>
    </subcellularLocation>
</comment>
<dbReference type="OrthoDB" id="9805855at2"/>
<feature type="domain" description="ABC transmembrane type-1" evidence="9">
    <location>
        <begin position="95"/>
        <end position="298"/>
    </location>
</feature>
<dbReference type="GO" id="GO:0005886">
    <property type="term" value="C:plasma membrane"/>
    <property type="evidence" value="ECO:0007669"/>
    <property type="project" value="UniProtKB-SubCell"/>
</dbReference>
<dbReference type="RefSeq" id="WP_147714556.1">
    <property type="nucleotide sequence ID" value="NZ_VKAD01000002.1"/>
</dbReference>
<protein>
    <submittedName>
        <fullName evidence="10">Oligopeptide ABC transporter permease OppB</fullName>
    </submittedName>
</protein>
<dbReference type="PROSITE" id="PS50928">
    <property type="entry name" value="ABC_TM1"/>
    <property type="match status" value="1"/>
</dbReference>
<dbReference type="PANTHER" id="PTHR43163">
    <property type="entry name" value="DIPEPTIDE TRANSPORT SYSTEM PERMEASE PROTEIN DPPB-RELATED"/>
    <property type="match status" value="1"/>
</dbReference>
<dbReference type="CDD" id="cd06261">
    <property type="entry name" value="TM_PBP2"/>
    <property type="match status" value="1"/>
</dbReference>
<name>A0A5C8Z460_9GAMM</name>
<evidence type="ECO:0000256" key="3">
    <source>
        <dbReference type="ARBA" id="ARBA00022475"/>
    </source>
</evidence>
<accession>A0A5C8Z460</accession>
<evidence type="ECO:0000256" key="6">
    <source>
        <dbReference type="ARBA" id="ARBA00023136"/>
    </source>
</evidence>
<dbReference type="Pfam" id="PF19300">
    <property type="entry name" value="BPD_transp_1_N"/>
    <property type="match status" value="1"/>
</dbReference>
<keyword evidence="11" id="KW-1185">Reference proteome</keyword>
<reference evidence="10 11" key="1">
    <citation type="submission" date="2019-07" db="EMBL/GenBank/DDBJ databases">
        <title>Reinekea sp. strain SSH23 genome sequencing and assembly.</title>
        <authorList>
            <person name="Kim I."/>
        </authorList>
    </citation>
    <scope>NUCLEOTIDE SEQUENCE [LARGE SCALE GENOMIC DNA]</scope>
    <source>
        <strain evidence="10 11">SSH23</strain>
    </source>
</reference>
<evidence type="ECO:0000259" key="9">
    <source>
        <dbReference type="PROSITE" id="PS50928"/>
    </source>
</evidence>
<feature type="transmembrane region" description="Helical" evidence="8">
    <location>
        <begin position="233"/>
        <end position="255"/>
    </location>
</feature>
<dbReference type="EMBL" id="VKAD01000002">
    <property type="protein sequence ID" value="TXR51961.1"/>
    <property type="molecule type" value="Genomic_DNA"/>
</dbReference>
<feature type="transmembrane region" description="Helical" evidence="8">
    <location>
        <begin position="134"/>
        <end position="155"/>
    </location>
</feature>
<dbReference type="Proteomes" id="UP000321764">
    <property type="component" value="Unassembled WGS sequence"/>
</dbReference>
<dbReference type="InterPro" id="IPR000515">
    <property type="entry name" value="MetI-like"/>
</dbReference>
<evidence type="ECO:0000256" key="5">
    <source>
        <dbReference type="ARBA" id="ARBA00022989"/>
    </source>
</evidence>
<evidence type="ECO:0000313" key="11">
    <source>
        <dbReference type="Proteomes" id="UP000321764"/>
    </source>
</evidence>
<dbReference type="Gene3D" id="1.10.3720.10">
    <property type="entry name" value="MetI-like"/>
    <property type="match status" value="1"/>
</dbReference>
<sequence length="307" mass="33666">MVSFIVKRLLTAIPTLLLLIVVSFLLMHSAPGGPFTSERKLPPQVEANINAKYGLDKPLPVQIVNYVKGIVFDFDFGPSFRYKDRSVNDLIHDGFPVTLTYGAISALVALLVGVSLGVFAALNQNTWKDYTALSFTFTAQVLPNFVMAPLLVLLFTLKLGWLPGGGWEGGKIQYIIMPVIALSTSYMATIARITRSSMLEILNSNFIRTARAKGLPYHRIILRHALKPAMLPVLSYLGPAMVGLITGSVIIDMYFSTGGIGVLFVNGALNRDYSTIMGITILVGVLTVLLNLIVDVLYAWIDPKIRY</sequence>
<feature type="transmembrane region" description="Helical" evidence="8">
    <location>
        <begin position="175"/>
        <end position="194"/>
    </location>
</feature>
<dbReference type="NCBIfam" id="NF007008">
    <property type="entry name" value="PRK09471.1"/>
    <property type="match status" value="1"/>
</dbReference>
<dbReference type="Pfam" id="PF00528">
    <property type="entry name" value="BPD_transp_1"/>
    <property type="match status" value="1"/>
</dbReference>
<evidence type="ECO:0000256" key="1">
    <source>
        <dbReference type="ARBA" id="ARBA00004651"/>
    </source>
</evidence>
<dbReference type="AlphaFoldDB" id="A0A5C8Z460"/>
<evidence type="ECO:0000256" key="2">
    <source>
        <dbReference type="ARBA" id="ARBA00022448"/>
    </source>
</evidence>
<comment type="similarity">
    <text evidence="7">Belongs to the binding-protein-dependent transport system permease family. OppBC subfamily.</text>
</comment>
<dbReference type="InterPro" id="IPR045621">
    <property type="entry name" value="BPD_transp_1_N"/>
</dbReference>
<keyword evidence="5 8" id="KW-1133">Transmembrane helix</keyword>
<dbReference type="PANTHER" id="PTHR43163:SF6">
    <property type="entry name" value="DIPEPTIDE TRANSPORT SYSTEM PERMEASE PROTEIN DPPB-RELATED"/>
    <property type="match status" value="1"/>
</dbReference>
<dbReference type="SUPFAM" id="SSF161098">
    <property type="entry name" value="MetI-like"/>
    <property type="match status" value="1"/>
</dbReference>
<evidence type="ECO:0000313" key="10">
    <source>
        <dbReference type="EMBL" id="TXR51961.1"/>
    </source>
</evidence>
<dbReference type="InterPro" id="IPR035906">
    <property type="entry name" value="MetI-like_sf"/>
</dbReference>